<evidence type="ECO:0000256" key="1">
    <source>
        <dbReference type="ARBA" id="ARBA00012344"/>
    </source>
</evidence>
<dbReference type="GO" id="GO:0005737">
    <property type="term" value="C:cytoplasm"/>
    <property type="evidence" value="ECO:0007669"/>
    <property type="project" value="TreeGrafter"/>
</dbReference>
<gene>
    <name evidence="3" type="ORF">AUC68_15360</name>
</gene>
<comment type="caution">
    <text evidence="3">The sequence shown here is derived from an EMBL/GenBank/DDBJ whole genome shotgun (WGS) entry which is preliminary data.</text>
</comment>
<proteinExistence type="predicted"/>
<dbReference type="GO" id="GO:0016740">
    <property type="term" value="F:transferase activity"/>
    <property type="evidence" value="ECO:0007669"/>
    <property type="project" value="UniProtKB-KW"/>
</dbReference>
<dbReference type="PANTHER" id="PTHR12192:SF2">
    <property type="entry name" value="GLUTATHIONE-SPECIFIC GAMMA-GLUTAMYLCYCLOTRANSFERASE 2"/>
    <property type="match status" value="1"/>
</dbReference>
<dbReference type="GO" id="GO:0006751">
    <property type="term" value="P:glutathione catabolic process"/>
    <property type="evidence" value="ECO:0007669"/>
    <property type="project" value="InterPro"/>
</dbReference>
<dbReference type="InterPro" id="IPR013024">
    <property type="entry name" value="GGCT-like"/>
</dbReference>
<dbReference type="SUPFAM" id="SSF110857">
    <property type="entry name" value="Gamma-glutamyl cyclotransferase-like"/>
    <property type="match status" value="1"/>
</dbReference>
<dbReference type="PANTHER" id="PTHR12192">
    <property type="entry name" value="CATION TRANSPORT PROTEIN CHAC-RELATED"/>
    <property type="match status" value="1"/>
</dbReference>
<evidence type="ECO:0000313" key="4">
    <source>
        <dbReference type="Proteomes" id="UP000094501"/>
    </source>
</evidence>
<name>A0A1E3W470_9HYPH</name>
<dbReference type="Pfam" id="PF04752">
    <property type="entry name" value="ChaC"/>
    <property type="match status" value="1"/>
</dbReference>
<dbReference type="EC" id="4.3.2.7" evidence="1"/>
<dbReference type="InterPro" id="IPR036568">
    <property type="entry name" value="GGCT-like_sf"/>
</dbReference>
<protein>
    <recommendedName>
        <fullName evidence="1">glutathione-specific gamma-glutamylcyclotransferase</fullName>
        <ecNumber evidence="1">4.3.2.7</ecNumber>
    </recommendedName>
</protein>
<keyword evidence="3" id="KW-0808">Transferase</keyword>
<dbReference type="GO" id="GO:0061928">
    <property type="term" value="F:glutathione specific gamma-glutamylcyclotransferase activity"/>
    <property type="evidence" value="ECO:0007669"/>
    <property type="project" value="UniProtKB-EC"/>
</dbReference>
<dbReference type="Gene3D" id="3.10.490.10">
    <property type="entry name" value="Gamma-glutamyl cyclotransferase-like"/>
    <property type="match status" value="1"/>
</dbReference>
<dbReference type="AlphaFoldDB" id="A0A1E3W470"/>
<keyword evidence="4" id="KW-1185">Reference proteome</keyword>
<dbReference type="CDD" id="cd06661">
    <property type="entry name" value="GGCT_like"/>
    <property type="match status" value="1"/>
</dbReference>
<dbReference type="Proteomes" id="UP000094501">
    <property type="component" value="Unassembled WGS sequence"/>
</dbReference>
<evidence type="ECO:0000256" key="2">
    <source>
        <dbReference type="ARBA" id="ARBA00023239"/>
    </source>
</evidence>
<accession>A0A1E3W470</accession>
<reference evidence="3 4" key="1">
    <citation type="journal article" date="2016" name="Environ. Microbiol.">
        <title>New Methyloceanibacter diversity from North Sea sediments includes methanotroph containing solely the soluble methane monooxygenase.</title>
        <authorList>
            <person name="Vekeman B."/>
            <person name="Kerckhof F.M."/>
            <person name="Cremers G."/>
            <person name="de Vos P."/>
            <person name="Vandamme P."/>
            <person name="Boon N."/>
            <person name="Op den Camp H.J."/>
            <person name="Heylen K."/>
        </authorList>
    </citation>
    <scope>NUCLEOTIDE SEQUENCE [LARGE SCALE GENOMIC DNA]</scope>
    <source>
        <strain evidence="3 4">R-67174</strain>
    </source>
</reference>
<organism evidence="3 4">
    <name type="scientific">Methyloceanibacter methanicus</name>
    <dbReference type="NCBI Taxonomy" id="1774968"/>
    <lineage>
        <taxon>Bacteria</taxon>
        <taxon>Pseudomonadati</taxon>
        <taxon>Pseudomonadota</taxon>
        <taxon>Alphaproteobacteria</taxon>
        <taxon>Hyphomicrobiales</taxon>
        <taxon>Hyphomicrobiaceae</taxon>
        <taxon>Methyloceanibacter</taxon>
    </lineage>
</organism>
<evidence type="ECO:0000313" key="3">
    <source>
        <dbReference type="EMBL" id="ODS00605.1"/>
    </source>
</evidence>
<sequence>MLATTAKTGSMSALWVFGYGSLMWRPGFPFDDHSPARLEGAHRALCIYSILHRGTPASPGLVLGLDEGGECQGVAFRVEPGAESDTVAYLRQREQATDVYVETYRDIALGDGSGRTVKALTFVADPAHPQYAGRLDFEAQLRIVRACRGQAGANIDYVLNTVEHLEALGTHDELLFALAERLRRGAGERCEG</sequence>
<dbReference type="InterPro" id="IPR006840">
    <property type="entry name" value="ChaC"/>
</dbReference>
<dbReference type="STRING" id="1774968.AUC68_15360"/>
<keyword evidence="2" id="KW-0456">Lyase</keyword>
<dbReference type="EMBL" id="LPWG01000005">
    <property type="protein sequence ID" value="ODS00605.1"/>
    <property type="molecule type" value="Genomic_DNA"/>
</dbReference>